<organism evidence="2">
    <name type="scientific">uncultured Rubrobacteraceae bacterium</name>
    <dbReference type="NCBI Taxonomy" id="349277"/>
    <lineage>
        <taxon>Bacteria</taxon>
        <taxon>Bacillati</taxon>
        <taxon>Actinomycetota</taxon>
        <taxon>Rubrobacteria</taxon>
        <taxon>Rubrobacterales</taxon>
        <taxon>Rubrobacteraceae</taxon>
        <taxon>environmental samples</taxon>
    </lineage>
</organism>
<proteinExistence type="predicted"/>
<feature type="compositionally biased region" description="Basic and acidic residues" evidence="1">
    <location>
        <begin position="80"/>
        <end position="97"/>
    </location>
</feature>
<protein>
    <submittedName>
        <fullName evidence="2">Uncharacterized protein</fullName>
    </submittedName>
</protein>
<evidence type="ECO:0000313" key="2">
    <source>
        <dbReference type="EMBL" id="CAA9479101.1"/>
    </source>
</evidence>
<feature type="compositionally biased region" description="Low complexity" evidence="1">
    <location>
        <begin position="8"/>
        <end position="20"/>
    </location>
</feature>
<gene>
    <name evidence="2" type="ORF">AVDCRST_MAG12-1391</name>
</gene>
<feature type="non-terminal residue" evidence="2">
    <location>
        <position position="154"/>
    </location>
</feature>
<feature type="non-terminal residue" evidence="2">
    <location>
        <position position="1"/>
    </location>
</feature>
<feature type="compositionally biased region" description="Basic and acidic residues" evidence="1">
    <location>
        <begin position="124"/>
        <end position="133"/>
    </location>
</feature>
<feature type="compositionally biased region" description="Basic residues" evidence="1">
    <location>
        <begin position="46"/>
        <end position="64"/>
    </location>
</feature>
<sequence length="154" mass="17072">DRRGARRGGAARISPRPARGVRGSQAVNPGKERGNAPGTGHDGRAQGKRRRERHRHQGGAHGLRRGGPDGRLQPGQRRGSARDRPELRGPRVYEQFRHRPPGHAAHPRQPREAAAPDLRPQRALQEHLPDHAPGRRHRHLRLGGGGRPGHEHRV</sequence>
<reference evidence="2" key="1">
    <citation type="submission" date="2020-02" db="EMBL/GenBank/DDBJ databases">
        <authorList>
            <person name="Meier V. D."/>
        </authorList>
    </citation>
    <scope>NUCLEOTIDE SEQUENCE</scope>
    <source>
        <strain evidence="2">AVDCRST_MAG12</strain>
    </source>
</reference>
<dbReference type="EMBL" id="CADCVK010000218">
    <property type="protein sequence ID" value="CAA9479101.1"/>
    <property type="molecule type" value="Genomic_DNA"/>
</dbReference>
<dbReference type="AlphaFoldDB" id="A0A6J4RZF1"/>
<evidence type="ECO:0000256" key="1">
    <source>
        <dbReference type="SAM" id="MobiDB-lite"/>
    </source>
</evidence>
<name>A0A6J4RZF1_9ACTN</name>
<feature type="region of interest" description="Disordered" evidence="1">
    <location>
        <begin position="1"/>
        <end position="154"/>
    </location>
</feature>
<feature type="compositionally biased region" description="Basic residues" evidence="1">
    <location>
        <begin position="98"/>
        <end position="108"/>
    </location>
</feature>
<accession>A0A6J4RZF1</accession>